<name>A0A318IRJ4_9BURK</name>
<reference evidence="1 2" key="1">
    <citation type="submission" date="2018-05" db="EMBL/GenBank/DDBJ databases">
        <title>Genomic Encyclopedia of Type Strains, Phase IV (KMG-IV): sequencing the most valuable type-strain genomes for metagenomic binning, comparative biology and taxonomic classification.</title>
        <authorList>
            <person name="Goeker M."/>
        </authorList>
    </citation>
    <scope>NUCLEOTIDE SEQUENCE [LARGE SCALE GENOMIC DNA]</scope>
    <source>
        <strain evidence="1 2">DSM 19792</strain>
    </source>
</reference>
<evidence type="ECO:0000313" key="2">
    <source>
        <dbReference type="Proteomes" id="UP000247792"/>
    </source>
</evidence>
<organism evidence="1 2">
    <name type="scientific">Undibacterium pigrum</name>
    <dbReference type="NCBI Taxonomy" id="401470"/>
    <lineage>
        <taxon>Bacteria</taxon>
        <taxon>Pseudomonadati</taxon>
        <taxon>Pseudomonadota</taxon>
        <taxon>Betaproteobacteria</taxon>
        <taxon>Burkholderiales</taxon>
        <taxon>Oxalobacteraceae</taxon>
        <taxon>Undibacterium</taxon>
    </lineage>
</organism>
<protein>
    <submittedName>
        <fullName evidence="1">Uncharacterized protein DUF1289</fullName>
    </submittedName>
</protein>
<sequence length="71" mass="8206">MNILYEFDPAQFVMKPGATVPSPCINICRMDDKTGLCSGCYRNIDEIICWSKADNHKKLEIWDLVQQRMLP</sequence>
<dbReference type="PANTHER" id="PTHR35175:SF2">
    <property type="entry name" value="DUF1289 DOMAIN-CONTAINING PROTEIN"/>
    <property type="match status" value="1"/>
</dbReference>
<dbReference type="PANTHER" id="PTHR35175">
    <property type="entry name" value="DUF1289 DOMAIN-CONTAINING PROTEIN"/>
    <property type="match status" value="1"/>
</dbReference>
<keyword evidence="2" id="KW-1185">Reference proteome</keyword>
<dbReference type="EMBL" id="QJKB01000011">
    <property type="protein sequence ID" value="PXX38736.1"/>
    <property type="molecule type" value="Genomic_DNA"/>
</dbReference>
<gene>
    <name evidence="1" type="ORF">DFR42_111102</name>
</gene>
<dbReference type="InterPro" id="IPR010710">
    <property type="entry name" value="DUF1289"/>
</dbReference>
<accession>A0A318IRJ4</accession>
<comment type="caution">
    <text evidence="1">The sequence shown here is derived from an EMBL/GenBank/DDBJ whole genome shotgun (WGS) entry which is preliminary data.</text>
</comment>
<dbReference type="RefSeq" id="WP_245937068.1">
    <property type="nucleotide sequence ID" value="NZ_QJKB01000011.1"/>
</dbReference>
<dbReference type="Proteomes" id="UP000247792">
    <property type="component" value="Unassembled WGS sequence"/>
</dbReference>
<proteinExistence type="predicted"/>
<dbReference type="Pfam" id="PF06945">
    <property type="entry name" value="DUF1289"/>
    <property type="match status" value="1"/>
</dbReference>
<dbReference type="AlphaFoldDB" id="A0A318IRJ4"/>
<evidence type="ECO:0000313" key="1">
    <source>
        <dbReference type="EMBL" id="PXX38736.1"/>
    </source>
</evidence>